<dbReference type="SMART" id="SM00717">
    <property type="entry name" value="SANT"/>
    <property type="match status" value="3"/>
</dbReference>
<feature type="domain" description="Myb-like" evidence="5">
    <location>
        <begin position="158"/>
        <end position="208"/>
    </location>
</feature>
<dbReference type="InterPro" id="IPR001005">
    <property type="entry name" value="SANT/Myb"/>
</dbReference>
<proteinExistence type="predicted"/>
<reference evidence="7 8" key="1">
    <citation type="journal article" date="2021" name="Comput. Struct. Biotechnol. J.">
        <title>De novo genome assembly of the potent medicinal plant Rehmannia glutinosa using nanopore technology.</title>
        <authorList>
            <person name="Ma L."/>
            <person name="Dong C."/>
            <person name="Song C."/>
            <person name="Wang X."/>
            <person name="Zheng X."/>
            <person name="Niu Y."/>
            <person name="Chen S."/>
            <person name="Feng W."/>
        </authorList>
    </citation>
    <scope>NUCLEOTIDE SEQUENCE [LARGE SCALE GENOMIC DNA]</scope>
    <source>
        <strain evidence="7">DH-2019</strain>
    </source>
</reference>
<sequence length="732" mass="81455">MAELKSDDLCLEKNQSTAPSSSSISENSSCVALKSPGISCTANTSPVHRRTTGPIRRAKGGWTPEEDDMLKKAVAAFRGKCWKKIAEVFPDRSEVQCLHRWQKVLNPELVKGPWTQEEDEKIQVLVAKYGPTKWSVIAKSLPGRIGKQCRERWHNHLNPQIKKDAWTLEEELTLLNAHRVHGNKWAELAKLLPGRTDNAIKNHWNSSLKKKLDFYLATGNLPQVAKNVPQNFAMDINTTASPGELFVGSNEGSNPSVLTSHGTNDFCKVEDGKDKSEIMTENCDFDASAGDRQSESTNSECTKCEALPSETEDTYSNLGCKFDRPEIREEVSQYRIIGASLHDDIPVYGSLFYEPPQLDNYVQINSNLGNASLMHSQSDISSAISSTAFFTPPSVKSGRFCAQTPESILKIAAKSFPNIPSILRKRKSETQGKETILSNGEHNQMDSSEKNGLQNTSLCADPNSDDGFELSSSKSFNASPPYRLRFKRTSVLKSVEKQLNFTLEMENYCVDNAKPESVVKDTHPAIKFVYRRQRRGEVEDNWKRSGGRKRAKEEQEKGGKIHELRATDGTCGISAAADKSLIAASHQLIFEMDLPIKDALVNKPRKKKPSSQHAEIFQSPGGDIIKTSNETRTFSNRKGQKASKKGVVNEVSPVFQPERLDSMPDSSTSGNEYRALRRKYLLLEEESFGLGSELEAVEDDIKTLEKEKLSLLDELVVLEGLVDPSDLQASRP</sequence>
<feature type="domain" description="HTH myb-type" evidence="6">
    <location>
        <begin position="106"/>
        <end position="161"/>
    </location>
</feature>
<evidence type="ECO:0000259" key="6">
    <source>
        <dbReference type="PROSITE" id="PS51294"/>
    </source>
</evidence>
<feature type="domain" description="Myb-like" evidence="5">
    <location>
        <begin position="54"/>
        <end position="105"/>
    </location>
</feature>
<keyword evidence="2" id="KW-0539">Nucleus</keyword>
<dbReference type="InterPro" id="IPR009057">
    <property type="entry name" value="Homeodomain-like_sf"/>
</dbReference>
<evidence type="ECO:0000256" key="2">
    <source>
        <dbReference type="ARBA" id="ARBA00023242"/>
    </source>
</evidence>
<feature type="compositionally biased region" description="Low complexity" evidence="4">
    <location>
        <begin position="16"/>
        <end position="26"/>
    </location>
</feature>
<dbReference type="EMBL" id="JABTTQ020000346">
    <property type="protein sequence ID" value="KAK6140248.1"/>
    <property type="molecule type" value="Genomic_DNA"/>
</dbReference>
<keyword evidence="3" id="KW-0175">Coiled coil</keyword>
<feature type="region of interest" description="Disordered" evidence="4">
    <location>
        <begin position="439"/>
        <end position="464"/>
    </location>
</feature>
<evidence type="ECO:0008006" key="9">
    <source>
        <dbReference type="Google" id="ProtNLM"/>
    </source>
</evidence>
<dbReference type="Pfam" id="PF00249">
    <property type="entry name" value="Myb_DNA-binding"/>
    <property type="match status" value="3"/>
</dbReference>
<comment type="caution">
    <text evidence="7">The sequence shown here is derived from an EMBL/GenBank/DDBJ whole genome shotgun (WGS) entry which is preliminary data.</text>
</comment>
<evidence type="ECO:0000313" key="7">
    <source>
        <dbReference type="EMBL" id="KAK6140248.1"/>
    </source>
</evidence>
<dbReference type="PROSITE" id="PS50090">
    <property type="entry name" value="MYB_LIKE"/>
    <property type="match status" value="3"/>
</dbReference>
<comment type="subcellular location">
    <subcellularLocation>
        <location evidence="1">Nucleus</location>
    </subcellularLocation>
</comment>
<evidence type="ECO:0000256" key="4">
    <source>
        <dbReference type="SAM" id="MobiDB-lite"/>
    </source>
</evidence>
<feature type="coiled-coil region" evidence="3">
    <location>
        <begin position="694"/>
        <end position="721"/>
    </location>
</feature>
<organism evidence="7 8">
    <name type="scientific">Rehmannia glutinosa</name>
    <name type="common">Chinese foxglove</name>
    <dbReference type="NCBI Taxonomy" id="99300"/>
    <lineage>
        <taxon>Eukaryota</taxon>
        <taxon>Viridiplantae</taxon>
        <taxon>Streptophyta</taxon>
        <taxon>Embryophyta</taxon>
        <taxon>Tracheophyta</taxon>
        <taxon>Spermatophyta</taxon>
        <taxon>Magnoliopsida</taxon>
        <taxon>eudicotyledons</taxon>
        <taxon>Gunneridae</taxon>
        <taxon>Pentapetalae</taxon>
        <taxon>asterids</taxon>
        <taxon>lamiids</taxon>
        <taxon>Lamiales</taxon>
        <taxon>Orobanchaceae</taxon>
        <taxon>Rehmannieae</taxon>
        <taxon>Rehmannia</taxon>
    </lineage>
</organism>
<feature type="region of interest" description="Disordered" evidence="4">
    <location>
        <begin position="1"/>
        <end position="26"/>
    </location>
</feature>
<dbReference type="Proteomes" id="UP001318860">
    <property type="component" value="Unassembled WGS sequence"/>
</dbReference>
<feature type="compositionally biased region" description="Basic and acidic residues" evidence="4">
    <location>
        <begin position="1"/>
        <end position="11"/>
    </location>
</feature>
<evidence type="ECO:0000256" key="1">
    <source>
        <dbReference type="ARBA" id="ARBA00004123"/>
    </source>
</evidence>
<evidence type="ECO:0000256" key="3">
    <source>
        <dbReference type="SAM" id="Coils"/>
    </source>
</evidence>
<dbReference type="SUPFAM" id="SSF46689">
    <property type="entry name" value="Homeodomain-like"/>
    <property type="match status" value="2"/>
</dbReference>
<dbReference type="Gene3D" id="1.10.10.60">
    <property type="entry name" value="Homeodomain-like"/>
    <property type="match status" value="3"/>
</dbReference>
<dbReference type="InterPro" id="IPR050560">
    <property type="entry name" value="MYB_TF"/>
</dbReference>
<keyword evidence="8" id="KW-1185">Reference proteome</keyword>
<feature type="region of interest" description="Disordered" evidence="4">
    <location>
        <begin position="539"/>
        <end position="559"/>
    </location>
</feature>
<feature type="domain" description="HTH myb-type" evidence="6">
    <location>
        <begin position="59"/>
        <end position="105"/>
    </location>
</feature>
<protein>
    <recommendedName>
        <fullName evidence="9">R2R3-MYB protein</fullName>
    </recommendedName>
</protein>
<dbReference type="PROSITE" id="PS51294">
    <property type="entry name" value="HTH_MYB"/>
    <property type="match status" value="3"/>
</dbReference>
<feature type="domain" description="HTH myb-type" evidence="6">
    <location>
        <begin position="162"/>
        <end position="212"/>
    </location>
</feature>
<name>A0ABR0VY86_REHGL</name>
<gene>
    <name evidence="7" type="ORF">DH2020_026046</name>
</gene>
<feature type="region of interest" description="Disordered" evidence="4">
    <location>
        <begin position="604"/>
        <end position="628"/>
    </location>
</feature>
<dbReference type="CDD" id="cd00167">
    <property type="entry name" value="SANT"/>
    <property type="match status" value="3"/>
</dbReference>
<dbReference type="PANTHER" id="PTHR45614:SF194">
    <property type="entry name" value="TRANSCRIPTION FACTOR MYB3R-3-RELATED"/>
    <property type="match status" value="1"/>
</dbReference>
<evidence type="ECO:0000259" key="5">
    <source>
        <dbReference type="PROSITE" id="PS50090"/>
    </source>
</evidence>
<dbReference type="PANTHER" id="PTHR45614">
    <property type="entry name" value="MYB PROTEIN-RELATED"/>
    <property type="match status" value="1"/>
</dbReference>
<evidence type="ECO:0000313" key="8">
    <source>
        <dbReference type="Proteomes" id="UP001318860"/>
    </source>
</evidence>
<accession>A0ABR0VY86</accession>
<dbReference type="InterPro" id="IPR017930">
    <property type="entry name" value="Myb_dom"/>
</dbReference>
<feature type="domain" description="Myb-like" evidence="5">
    <location>
        <begin position="106"/>
        <end position="157"/>
    </location>
</feature>